<dbReference type="RefSeq" id="XP_031911393.1">
    <property type="nucleotide sequence ID" value="XM_032060382.1"/>
</dbReference>
<protein>
    <submittedName>
        <fullName evidence="2">Uncharacterized protein</fullName>
    </submittedName>
</protein>
<organism evidence="2 3">
    <name type="scientific">Aspergillus pseudotamarii</name>
    <dbReference type="NCBI Taxonomy" id="132259"/>
    <lineage>
        <taxon>Eukaryota</taxon>
        <taxon>Fungi</taxon>
        <taxon>Dikarya</taxon>
        <taxon>Ascomycota</taxon>
        <taxon>Pezizomycotina</taxon>
        <taxon>Eurotiomycetes</taxon>
        <taxon>Eurotiomycetidae</taxon>
        <taxon>Eurotiales</taxon>
        <taxon>Aspergillaceae</taxon>
        <taxon>Aspergillus</taxon>
        <taxon>Aspergillus subgen. Circumdati</taxon>
    </lineage>
</organism>
<keyword evidence="3" id="KW-1185">Reference proteome</keyword>
<dbReference type="GeneID" id="43644592"/>
<feature type="region of interest" description="Disordered" evidence="1">
    <location>
        <begin position="50"/>
        <end position="102"/>
    </location>
</feature>
<dbReference type="Proteomes" id="UP000325672">
    <property type="component" value="Unassembled WGS sequence"/>
</dbReference>
<evidence type="ECO:0000256" key="1">
    <source>
        <dbReference type="SAM" id="MobiDB-lite"/>
    </source>
</evidence>
<evidence type="ECO:0000313" key="3">
    <source>
        <dbReference type="Proteomes" id="UP000325672"/>
    </source>
</evidence>
<proteinExistence type="predicted"/>
<reference evidence="2 3" key="1">
    <citation type="submission" date="2019-04" db="EMBL/GenBank/DDBJ databases">
        <title>Friends and foes A comparative genomics study of 23 Aspergillus species from section Flavi.</title>
        <authorList>
            <consortium name="DOE Joint Genome Institute"/>
            <person name="Kjaerbolling I."/>
            <person name="Vesth T."/>
            <person name="Frisvad J.C."/>
            <person name="Nybo J.L."/>
            <person name="Theobald S."/>
            <person name="Kildgaard S."/>
            <person name="Isbrandt T."/>
            <person name="Kuo A."/>
            <person name="Sato A."/>
            <person name="Lyhne E.K."/>
            <person name="Kogle M.E."/>
            <person name="Wiebenga A."/>
            <person name="Kun R.S."/>
            <person name="Lubbers R.J."/>
            <person name="Makela M.R."/>
            <person name="Barry K."/>
            <person name="Chovatia M."/>
            <person name="Clum A."/>
            <person name="Daum C."/>
            <person name="Haridas S."/>
            <person name="He G."/>
            <person name="LaButti K."/>
            <person name="Lipzen A."/>
            <person name="Mondo S."/>
            <person name="Riley R."/>
            <person name="Salamov A."/>
            <person name="Simmons B.A."/>
            <person name="Magnuson J.K."/>
            <person name="Henrissat B."/>
            <person name="Mortensen U.H."/>
            <person name="Larsen T.O."/>
            <person name="Devries R.P."/>
            <person name="Grigoriev I.V."/>
            <person name="Machida M."/>
            <person name="Baker S.E."/>
            <person name="Andersen M.R."/>
        </authorList>
    </citation>
    <scope>NUCLEOTIDE SEQUENCE [LARGE SCALE GENOMIC DNA]</scope>
    <source>
        <strain evidence="2 3">CBS 117625</strain>
    </source>
</reference>
<sequence>MERRRRRSQEPEGREKERAYSEMYRIQNAEIIRARKAVLTEEKKAAFSAHKAAQMRGYRAAKKANREDKVPHDMPAKNARRNASLKAQRAGDVLQKEKASYW</sequence>
<accession>A0A5N6SNI5</accession>
<feature type="compositionally biased region" description="Basic and acidic residues" evidence="1">
    <location>
        <begin position="64"/>
        <end position="75"/>
    </location>
</feature>
<dbReference type="EMBL" id="ML743594">
    <property type="protein sequence ID" value="KAE8135330.1"/>
    <property type="molecule type" value="Genomic_DNA"/>
</dbReference>
<evidence type="ECO:0000313" key="2">
    <source>
        <dbReference type="EMBL" id="KAE8135330.1"/>
    </source>
</evidence>
<dbReference type="AlphaFoldDB" id="A0A5N6SNI5"/>
<name>A0A5N6SNI5_ASPPS</name>
<gene>
    <name evidence="2" type="ORF">BDV38DRAFT_284967</name>
</gene>